<evidence type="ECO:0000256" key="1">
    <source>
        <dbReference type="SAM" id="Coils"/>
    </source>
</evidence>
<proteinExistence type="predicted"/>
<comment type="caution">
    <text evidence="2">The sequence shown here is derived from an EMBL/GenBank/DDBJ whole genome shotgun (WGS) entry which is preliminary data.</text>
</comment>
<reference evidence="2" key="1">
    <citation type="submission" date="2022-09" db="EMBL/GenBank/DDBJ databases">
        <title>Genome analysis and characterization of larvicidal activity of Brevibacillus strains.</title>
        <authorList>
            <person name="Patrusheva E.V."/>
            <person name="Izotova A.O."/>
            <person name="Toshchakov S.V."/>
            <person name="Sineoky S.P."/>
        </authorList>
    </citation>
    <scope>NUCLEOTIDE SEQUENCE</scope>
    <source>
        <strain evidence="2">VKPM_B-13244</strain>
    </source>
</reference>
<accession>A0ABT4I3S2</accession>
<gene>
    <name evidence="2" type="ORF">O0535_23575</name>
</gene>
<evidence type="ECO:0000313" key="2">
    <source>
        <dbReference type="EMBL" id="MCZ0833689.1"/>
    </source>
</evidence>
<keyword evidence="3" id="KW-1185">Reference proteome</keyword>
<protein>
    <submittedName>
        <fullName evidence="2">Uncharacterized protein</fullName>
    </submittedName>
</protein>
<dbReference type="EMBL" id="JAPTNG010000027">
    <property type="protein sequence ID" value="MCZ0833689.1"/>
    <property type="molecule type" value="Genomic_DNA"/>
</dbReference>
<organism evidence="2 3">
    <name type="scientific">Brevibacillus halotolerans</name>
    <dbReference type="NCBI Taxonomy" id="1507437"/>
    <lineage>
        <taxon>Bacteria</taxon>
        <taxon>Bacillati</taxon>
        <taxon>Bacillota</taxon>
        <taxon>Bacilli</taxon>
        <taxon>Bacillales</taxon>
        <taxon>Paenibacillaceae</taxon>
        <taxon>Brevibacillus</taxon>
    </lineage>
</organism>
<dbReference type="Proteomes" id="UP001067708">
    <property type="component" value="Unassembled WGS sequence"/>
</dbReference>
<keyword evidence="1" id="KW-0175">Coiled coil</keyword>
<evidence type="ECO:0000313" key="3">
    <source>
        <dbReference type="Proteomes" id="UP001067708"/>
    </source>
</evidence>
<sequence length="53" mass="6189">MILIKPMDLDELEKERERGKISPELIEAYEAIAQLQEMVTRMEAKIKTLEGEK</sequence>
<name>A0ABT4I3S2_9BACL</name>
<feature type="coiled-coil region" evidence="1">
    <location>
        <begin position="25"/>
        <end position="52"/>
    </location>
</feature>
<dbReference type="RefSeq" id="WP_258418497.1">
    <property type="nucleotide sequence ID" value="NZ_JAPTNG010000027.1"/>
</dbReference>